<comment type="caution">
    <text evidence="1">The sequence shown here is derived from an EMBL/GenBank/DDBJ whole genome shotgun (WGS) entry which is preliminary data.</text>
</comment>
<proteinExistence type="predicted"/>
<gene>
    <name evidence="1" type="ORF">F2P81_004879</name>
</gene>
<accession>A0A6A4TNG6</accession>
<organism evidence="1 2">
    <name type="scientific">Scophthalmus maximus</name>
    <name type="common">Turbot</name>
    <name type="synonym">Psetta maxima</name>
    <dbReference type="NCBI Taxonomy" id="52904"/>
    <lineage>
        <taxon>Eukaryota</taxon>
        <taxon>Metazoa</taxon>
        <taxon>Chordata</taxon>
        <taxon>Craniata</taxon>
        <taxon>Vertebrata</taxon>
        <taxon>Euteleostomi</taxon>
        <taxon>Actinopterygii</taxon>
        <taxon>Neopterygii</taxon>
        <taxon>Teleostei</taxon>
        <taxon>Neoteleostei</taxon>
        <taxon>Acanthomorphata</taxon>
        <taxon>Carangaria</taxon>
        <taxon>Pleuronectiformes</taxon>
        <taxon>Pleuronectoidei</taxon>
        <taxon>Scophthalmidae</taxon>
        <taxon>Scophthalmus</taxon>
    </lineage>
</organism>
<dbReference type="AlphaFoldDB" id="A0A6A4TNG6"/>
<protein>
    <submittedName>
        <fullName evidence="1">Uncharacterized protein</fullName>
    </submittedName>
</protein>
<sequence length="167" mass="19638">MEKISTPLPRKSDRPFIYTDVALPCTDLTTPGRTFSPEELFLVWEELKVTMSLFRLELYIDVLNLLEHLLEWLDQCGVRMVTLVDESCSCKRCKSDNRRISKQTDFRSIQAVHSHLLQGVYNEQGALLHIFVQKRCHHQRRFEISVINSDRPAHIHRDGMFYLYDIS</sequence>
<name>A0A6A4TNG6_SCOMX</name>
<reference evidence="1 2" key="1">
    <citation type="submission" date="2019-06" db="EMBL/GenBank/DDBJ databases">
        <title>Draft genomes of female and male turbot (Scophthalmus maximus).</title>
        <authorList>
            <person name="Xu H."/>
            <person name="Xu X.-W."/>
            <person name="Shao C."/>
            <person name="Chen S."/>
        </authorList>
    </citation>
    <scope>NUCLEOTIDE SEQUENCE [LARGE SCALE GENOMIC DNA]</scope>
    <source>
        <strain evidence="1">Ysfricsl-2016a</strain>
        <tissue evidence="1">Blood</tissue>
    </source>
</reference>
<dbReference type="Proteomes" id="UP000438429">
    <property type="component" value="Unassembled WGS sequence"/>
</dbReference>
<dbReference type="EMBL" id="VEVO01000004">
    <property type="protein sequence ID" value="KAF0043542.1"/>
    <property type="molecule type" value="Genomic_DNA"/>
</dbReference>
<evidence type="ECO:0000313" key="2">
    <source>
        <dbReference type="Proteomes" id="UP000438429"/>
    </source>
</evidence>
<evidence type="ECO:0000313" key="1">
    <source>
        <dbReference type="EMBL" id="KAF0043542.1"/>
    </source>
</evidence>